<dbReference type="RefSeq" id="WP_152274101.1">
    <property type="nucleotide sequence ID" value="NZ_BAAAKG010000001.1"/>
</dbReference>
<dbReference type="InterPro" id="IPR012349">
    <property type="entry name" value="Split_barrel_FMN-bd"/>
</dbReference>
<sequence length="173" mass="17718">MTSTAVTPPVVDEFKNAFRGHPAGVAIITAAGAEGPVGLTASSVSSVSAVPPILAFSLASTEGSAGVIASADTIVVHLLGAENAELAALFAARGTERFGRDLPWSTLPGGEPLLEGVPRALLCRILSRTQAGSSTLIAAEVLEIHTGPASAPLVYHDRTYHHLGDHSTLRPPQ</sequence>
<keyword evidence="4" id="KW-1185">Reference proteome</keyword>
<proteinExistence type="predicted"/>
<dbReference type="SUPFAM" id="SSF50475">
    <property type="entry name" value="FMN-binding split barrel"/>
    <property type="match status" value="1"/>
</dbReference>
<evidence type="ECO:0000313" key="4">
    <source>
        <dbReference type="Proteomes" id="UP001063368"/>
    </source>
</evidence>
<dbReference type="PANTHER" id="PTHR30466">
    <property type="entry name" value="FLAVIN REDUCTASE"/>
    <property type="match status" value="1"/>
</dbReference>
<dbReference type="PANTHER" id="PTHR30466:SF1">
    <property type="entry name" value="FMN REDUCTASE (NADH) RUTF"/>
    <property type="match status" value="1"/>
</dbReference>
<dbReference type="EMBL" id="CP106856">
    <property type="protein sequence ID" value="UYB36169.1"/>
    <property type="molecule type" value="Genomic_DNA"/>
</dbReference>
<name>A0ABY6FSI3_9MICC</name>
<evidence type="ECO:0000256" key="1">
    <source>
        <dbReference type="ARBA" id="ARBA00023002"/>
    </source>
</evidence>
<dbReference type="Proteomes" id="UP001063368">
    <property type="component" value="Chromosome"/>
</dbReference>
<dbReference type="InterPro" id="IPR002563">
    <property type="entry name" value="Flavin_Rdtase-like_dom"/>
</dbReference>
<dbReference type="GeneID" id="95606867"/>
<dbReference type="SMART" id="SM00903">
    <property type="entry name" value="Flavin_Reduct"/>
    <property type="match status" value="1"/>
</dbReference>
<dbReference type="Gene3D" id="2.30.110.10">
    <property type="entry name" value="Electron Transport, Fmn-binding Protein, Chain A"/>
    <property type="match status" value="1"/>
</dbReference>
<accession>A0ABY6FSI3</accession>
<evidence type="ECO:0000313" key="3">
    <source>
        <dbReference type="EMBL" id="UYB36169.1"/>
    </source>
</evidence>
<evidence type="ECO:0000259" key="2">
    <source>
        <dbReference type="SMART" id="SM00903"/>
    </source>
</evidence>
<gene>
    <name evidence="3" type="ORF">N9A08_00225</name>
</gene>
<reference evidence="3" key="1">
    <citation type="submission" date="2022-09" db="EMBL/GenBank/DDBJ databases">
        <authorList>
            <person name="Li D."/>
            <person name="Cheng J."/>
            <person name="Li Y."/>
        </authorList>
    </citation>
    <scope>NUCLEOTIDE SEQUENCE</scope>
    <source>
        <strain evidence="3">DL</strain>
    </source>
</reference>
<organism evidence="3 4">
    <name type="scientific">Arthrobacter koreensis</name>
    <dbReference type="NCBI Taxonomy" id="199136"/>
    <lineage>
        <taxon>Bacteria</taxon>
        <taxon>Bacillati</taxon>
        <taxon>Actinomycetota</taxon>
        <taxon>Actinomycetes</taxon>
        <taxon>Micrococcales</taxon>
        <taxon>Micrococcaceae</taxon>
        <taxon>Arthrobacter</taxon>
    </lineage>
</organism>
<keyword evidence="1" id="KW-0560">Oxidoreductase</keyword>
<feature type="domain" description="Flavin reductase like" evidence="2">
    <location>
        <begin position="18"/>
        <end position="162"/>
    </location>
</feature>
<protein>
    <submittedName>
        <fullName evidence="3">Flavin reductase family protein</fullName>
    </submittedName>
</protein>
<dbReference type="Pfam" id="PF01613">
    <property type="entry name" value="Flavin_Reduct"/>
    <property type="match status" value="1"/>
</dbReference>
<dbReference type="InterPro" id="IPR050268">
    <property type="entry name" value="NADH-dep_flavin_reductase"/>
</dbReference>